<dbReference type="EMBL" id="JARQWQ010000065">
    <property type="protein sequence ID" value="KAK2554973.1"/>
    <property type="molecule type" value="Genomic_DNA"/>
</dbReference>
<comment type="caution">
    <text evidence="1">The sequence shown here is derived from an EMBL/GenBank/DDBJ whole genome shotgun (WGS) entry which is preliminary data.</text>
</comment>
<reference evidence="1" key="1">
    <citation type="journal article" date="2023" name="G3 (Bethesda)">
        <title>Whole genome assembly and annotation of the endangered Caribbean coral Acropora cervicornis.</title>
        <authorList>
            <person name="Selwyn J.D."/>
            <person name="Vollmer S.V."/>
        </authorList>
    </citation>
    <scope>NUCLEOTIDE SEQUENCE</scope>
    <source>
        <strain evidence="1">K2</strain>
    </source>
</reference>
<reference evidence="1" key="2">
    <citation type="journal article" date="2023" name="Science">
        <title>Genomic signatures of disease resistance in endangered staghorn corals.</title>
        <authorList>
            <person name="Vollmer S.V."/>
            <person name="Selwyn J.D."/>
            <person name="Despard B.A."/>
            <person name="Roesel C.L."/>
        </authorList>
    </citation>
    <scope>NUCLEOTIDE SEQUENCE</scope>
    <source>
        <strain evidence="1">K2</strain>
    </source>
</reference>
<accession>A0AAD9UYU3</accession>
<evidence type="ECO:0000313" key="1">
    <source>
        <dbReference type="EMBL" id="KAK2554973.1"/>
    </source>
</evidence>
<keyword evidence="2" id="KW-1185">Reference proteome</keyword>
<protein>
    <submittedName>
        <fullName evidence="1">Uncharacterized protein</fullName>
    </submittedName>
</protein>
<dbReference type="AlphaFoldDB" id="A0AAD9UYU3"/>
<name>A0AAD9UYU3_ACRCE</name>
<sequence length="129" mass="14595">MNQGLVSLAGFCSKQLKLYFCFLDKKTCHEYSEGDFTGITWVAPDKQSRDSPEFPQRHLSADGLWNNSGLRRNENILLPSPETSSAVNEANTTTLRKEILVAGWQLKLLKVKYSVSGQNQYKRVNTILI</sequence>
<dbReference type="Proteomes" id="UP001249851">
    <property type="component" value="Unassembled WGS sequence"/>
</dbReference>
<evidence type="ECO:0000313" key="2">
    <source>
        <dbReference type="Proteomes" id="UP001249851"/>
    </source>
</evidence>
<organism evidence="1 2">
    <name type="scientific">Acropora cervicornis</name>
    <name type="common">Staghorn coral</name>
    <dbReference type="NCBI Taxonomy" id="6130"/>
    <lineage>
        <taxon>Eukaryota</taxon>
        <taxon>Metazoa</taxon>
        <taxon>Cnidaria</taxon>
        <taxon>Anthozoa</taxon>
        <taxon>Hexacorallia</taxon>
        <taxon>Scleractinia</taxon>
        <taxon>Astrocoeniina</taxon>
        <taxon>Acroporidae</taxon>
        <taxon>Acropora</taxon>
    </lineage>
</organism>
<gene>
    <name evidence="1" type="ORF">P5673_023315</name>
</gene>
<proteinExistence type="predicted"/>